<dbReference type="Gene3D" id="3.40.718.10">
    <property type="entry name" value="Isopropylmalate Dehydrogenase"/>
    <property type="match status" value="1"/>
</dbReference>
<dbReference type="InterPro" id="IPR050500">
    <property type="entry name" value="Phos_Acetyltrans/Butyryltrans"/>
</dbReference>
<dbReference type="InterPro" id="IPR012147">
    <property type="entry name" value="P_Ac_Bu_trans"/>
</dbReference>
<dbReference type="RefSeq" id="WP_309902165.1">
    <property type="nucleotide sequence ID" value="NZ_JAVDRF010000005.1"/>
</dbReference>
<evidence type="ECO:0000256" key="3">
    <source>
        <dbReference type="ARBA" id="ARBA00023315"/>
    </source>
</evidence>
<comment type="similarity">
    <text evidence="1">Belongs to the phosphate acetyltransferase and butyryltransferase family.</text>
</comment>
<dbReference type="EC" id="2.3.1.19" evidence="5"/>
<evidence type="ECO:0000313" key="5">
    <source>
        <dbReference type="EMBL" id="MDR6536800.1"/>
    </source>
</evidence>
<keyword evidence="3 5" id="KW-0012">Acyltransferase</keyword>
<dbReference type="EMBL" id="JAVDRF010000005">
    <property type="protein sequence ID" value="MDR6536800.1"/>
    <property type="molecule type" value="Genomic_DNA"/>
</dbReference>
<dbReference type="PANTHER" id="PTHR43356:SF2">
    <property type="entry name" value="PHOSPHATE ACETYLTRANSFERASE"/>
    <property type="match status" value="1"/>
</dbReference>
<evidence type="ECO:0000256" key="1">
    <source>
        <dbReference type="ARBA" id="ARBA00005656"/>
    </source>
</evidence>
<organism evidence="5 6">
    <name type="scientific">Variovorax soli</name>
    <dbReference type="NCBI Taxonomy" id="376815"/>
    <lineage>
        <taxon>Bacteria</taxon>
        <taxon>Pseudomonadati</taxon>
        <taxon>Pseudomonadota</taxon>
        <taxon>Betaproteobacteria</taxon>
        <taxon>Burkholderiales</taxon>
        <taxon>Comamonadaceae</taxon>
        <taxon>Variovorax</taxon>
    </lineage>
</organism>
<evidence type="ECO:0000256" key="2">
    <source>
        <dbReference type="ARBA" id="ARBA00022679"/>
    </source>
</evidence>
<dbReference type="Pfam" id="PF01515">
    <property type="entry name" value="PTA_PTB"/>
    <property type="match status" value="1"/>
</dbReference>
<evidence type="ECO:0000313" key="6">
    <source>
        <dbReference type="Proteomes" id="UP001184230"/>
    </source>
</evidence>
<evidence type="ECO:0000259" key="4">
    <source>
        <dbReference type="Pfam" id="PF01515"/>
    </source>
</evidence>
<dbReference type="GO" id="GO:0008959">
    <property type="term" value="F:phosphate acetyltransferase activity"/>
    <property type="evidence" value="ECO:0007669"/>
    <property type="project" value="UniProtKB-EC"/>
</dbReference>
<dbReference type="GO" id="GO:0050182">
    <property type="term" value="F:phosphate butyryltransferase activity"/>
    <property type="evidence" value="ECO:0007669"/>
    <property type="project" value="UniProtKB-EC"/>
</dbReference>
<proteinExistence type="inferred from homology"/>
<gene>
    <name evidence="5" type="ORF">J2739_002573</name>
</gene>
<dbReference type="PIRSF" id="PIRSF000428">
    <property type="entry name" value="P_Ac_trans"/>
    <property type="match status" value="1"/>
</dbReference>
<protein>
    <submittedName>
        <fullName evidence="5">Phosphate acetyltransferase/phosphate butyryltransferase</fullName>
        <ecNumber evidence="5">2.3.1.19</ecNumber>
        <ecNumber evidence="5">2.3.1.8</ecNumber>
    </submittedName>
</protein>
<accession>A0ABU1NEC3</accession>
<dbReference type="NCBIfam" id="NF006045">
    <property type="entry name" value="PRK08190.1"/>
    <property type="match status" value="1"/>
</dbReference>
<comment type="caution">
    <text evidence="5">The sequence shown here is derived from an EMBL/GenBank/DDBJ whole genome shotgun (WGS) entry which is preliminary data.</text>
</comment>
<dbReference type="InterPro" id="IPR002505">
    <property type="entry name" value="PTA_PTB"/>
</dbReference>
<keyword evidence="2 5" id="KW-0808">Transferase</keyword>
<keyword evidence="6" id="KW-1185">Reference proteome</keyword>
<name>A0ABU1NEC3_9BURK</name>
<feature type="domain" description="Phosphate acetyl/butaryl transferase" evidence="4">
    <location>
        <begin position="98"/>
        <end position="312"/>
    </location>
</feature>
<reference evidence="5 6" key="1">
    <citation type="submission" date="2023-07" db="EMBL/GenBank/DDBJ databases">
        <title>Sorghum-associated microbial communities from plants grown in Nebraska, USA.</title>
        <authorList>
            <person name="Schachtman D."/>
        </authorList>
    </citation>
    <scope>NUCLEOTIDE SEQUENCE [LARGE SCALE GENOMIC DNA]</scope>
    <source>
        <strain evidence="5 6">DS1781</strain>
    </source>
</reference>
<dbReference type="Proteomes" id="UP001184230">
    <property type="component" value="Unassembled WGS sequence"/>
</dbReference>
<dbReference type="EC" id="2.3.1.8" evidence="5"/>
<sequence>MASAALQLPEEAAAHPRLAALVAQARERARTRPVRVGLVHPCDAAALDAAARIRDEALAQPVLIGPREGILQAADAAGVDAGRFEIIDCSGTAGQSARRAVAMARQGVVGALMKGSLHTDELMSAVVDKAIGLRGETRISHLFLFDLPRYPKLLGLADCVVNIAPSLDAKRDILGNAIGLLRKLDIARPKIGIVAAVETVNPAIPATVDAQALVAMARAGAWPGALVEGPFGFDNVISAEAAQLKKIESRVAGDADLLLVPDLNAGNMLYKSFTYIGGGECAGLVLGARVPIVLTSRADSLPARIASVALAVLGAARDSD</sequence>
<dbReference type="PANTHER" id="PTHR43356">
    <property type="entry name" value="PHOSPHATE ACETYLTRANSFERASE"/>
    <property type="match status" value="1"/>
</dbReference>
<dbReference type="SUPFAM" id="SSF53659">
    <property type="entry name" value="Isocitrate/Isopropylmalate dehydrogenase-like"/>
    <property type="match status" value="1"/>
</dbReference>